<keyword evidence="4" id="KW-1185">Reference proteome</keyword>
<dbReference type="AlphaFoldDB" id="R0KNR6"/>
<evidence type="ECO:0000313" key="4">
    <source>
        <dbReference type="Proteomes" id="UP000016935"/>
    </source>
</evidence>
<dbReference type="GeneID" id="19396781"/>
<evidence type="ECO:0000259" key="2">
    <source>
        <dbReference type="Pfam" id="PF01965"/>
    </source>
</evidence>
<organism evidence="3 4">
    <name type="scientific">Exserohilum turcicum (strain 28A)</name>
    <name type="common">Northern leaf blight fungus</name>
    <name type="synonym">Setosphaeria turcica</name>
    <dbReference type="NCBI Taxonomy" id="671987"/>
    <lineage>
        <taxon>Eukaryota</taxon>
        <taxon>Fungi</taxon>
        <taxon>Dikarya</taxon>
        <taxon>Ascomycota</taxon>
        <taxon>Pezizomycotina</taxon>
        <taxon>Dothideomycetes</taxon>
        <taxon>Pleosporomycetidae</taxon>
        <taxon>Pleosporales</taxon>
        <taxon>Pleosporineae</taxon>
        <taxon>Pleosporaceae</taxon>
        <taxon>Exserohilum</taxon>
    </lineage>
</organism>
<reference evidence="3 4" key="1">
    <citation type="journal article" date="2012" name="PLoS Pathog.">
        <title>Diverse lifestyles and strategies of plant pathogenesis encoded in the genomes of eighteen Dothideomycetes fungi.</title>
        <authorList>
            <person name="Ohm R.A."/>
            <person name="Feau N."/>
            <person name="Henrissat B."/>
            <person name="Schoch C.L."/>
            <person name="Horwitz B.A."/>
            <person name="Barry K.W."/>
            <person name="Condon B.J."/>
            <person name="Copeland A.C."/>
            <person name="Dhillon B."/>
            <person name="Glaser F."/>
            <person name="Hesse C.N."/>
            <person name="Kosti I."/>
            <person name="LaButti K."/>
            <person name="Lindquist E.A."/>
            <person name="Lucas S."/>
            <person name="Salamov A.A."/>
            <person name="Bradshaw R.E."/>
            <person name="Ciuffetti L."/>
            <person name="Hamelin R.C."/>
            <person name="Kema G.H.J."/>
            <person name="Lawrence C."/>
            <person name="Scott J.A."/>
            <person name="Spatafora J.W."/>
            <person name="Turgeon B.G."/>
            <person name="de Wit P.J.G.M."/>
            <person name="Zhong S."/>
            <person name="Goodwin S.B."/>
            <person name="Grigoriev I.V."/>
        </authorList>
    </citation>
    <scope>NUCLEOTIDE SEQUENCE [LARGE SCALE GENOMIC DNA]</scope>
    <source>
        <strain evidence="4">28A</strain>
    </source>
</reference>
<dbReference type="InterPro" id="IPR002818">
    <property type="entry name" value="DJ-1/PfpI"/>
</dbReference>
<reference evidence="3 4" key="2">
    <citation type="journal article" date="2013" name="PLoS Genet.">
        <title>Comparative genome structure, secondary metabolite, and effector coding capacity across Cochliobolus pathogens.</title>
        <authorList>
            <person name="Condon B.J."/>
            <person name="Leng Y."/>
            <person name="Wu D."/>
            <person name="Bushley K.E."/>
            <person name="Ohm R.A."/>
            <person name="Otillar R."/>
            <person name="Martin J."/>
            <person name="Schackwitz W."/>
            <person name="Grimwood J."/>
            <person name="MohdZainudin N."/>
            <person name="Xue C."/>
            <person name="Wang R."/>
            <person name="Manning V.A."/>
            <person name="Dhillon B."/>
            <person name="Tu Z.J."/>
            <person name="Steffenson B.J."/>
            <person name="Salamov A."/>
            <person name="Sun H."/>
            <person name="Lowry S."/>
            <person name="LaButti K."/>
            <person name="Han J."/>
            <person name="Copeland A."/>
            <person name="Lindquist E."/>
            <person name="Barry K."/>
            <person name="Schmutz J."/>
            <person name="Baker S.E."/>
            <person name="Ciuffetti L.M."/>
            <person name="Grigoriev I.V."/>
            <person name="Zhong S."/>
            <person name="Turgeon B.G."/>
        </authorList>
    </citation>
    <scope>NUCLEOTIDE SEQUENCE [LARGE SCALE GENOMIC DNA]</scope>
    <source>
        <strain evidence="4">28A</strain>
    </source>
</reference>
<dbReference type="HOGENOM" id="CLU_000445_44_8_1"/>
<feature type="domain" description="DJ-1/PfpI" evidence="2">
    <location>
        <begin position="136"/>
        <end position="239"/>
    </location>
</feature>
<sequence>MHYHKPYHLLTAISLLTPTLGAPLQPPITNSSALPTHYGLLVFPHYQALDIFGPMDLLNSLFMMYSNSTPAPQLSVLSRTLAPVTSAMLPGGFGQEIVPTTTFSQYLCEHTSADTAARRNCTDTSSSSSAPVRSAAKASTDIDVLVVPGGGGTRRDMSAEIAFIAATYPRLKYIISICTGASLLSRAGVLSGRRATTNKRSWAWATSHGTNITWVATARWVADGNVFSSSGVSAGTDAMYAFVGSVYGEAVAEYMGWSLEYNRVTRWDEDPFAAVWDVPEAA</sequence>
<dbReference type="InterPro" id="IPR029062">
    <property type="entry name" value="Class_I_gatase-like"/>
</dbReference>
<evidence type="ECO:0000313" key="3">
    <source>
        <dbReference type="EMBL" id="EOA90699.1"/>
    </source>
</evidence>
<dbReference type="Pfam" id="PF01965">
    <property type="entry name" value="DJ-1_PfpI"/>
    <property type="match status" value="1"/>
</dbReference>
<gene>
    <name evidence="3" type="ORF">SETTUDRAFT_144717</name>
</gene>
<name>R0KNR6_EXST2</name>
<evidence type="ECO:0000256" key="1">
    <source>
        <dbReference type="SAM" id="SignalP"/>
    </source>
</evidence>
<dbReference type="eggNOG" id="ENOG502S3AM">
    <property type="taxonomic scope" value="Eukaryota"/>
</dbReference>
<accession>R0KNR6</accession>
<protein>
    <recommendedName>
        <fullName evidence="2">DJ-1/PfpI domain-containing protein</fullName>
    </recommendedName>
</protein>
<dbReference type="PANTHER" id="PTHR43130:SF15">
    <property type="entry name" value="THIJ_PFPI FAMILY PROTEIN (AFU_ORTHOLOGUE AFUA_5G14240)"/>
    <property type="match status" value="1"/>
</dbReference>
<dbReference type="InterPro" id="IPR052158">
    <property type="entry name" value="INH-QAR"/>
</dbReference>
<feature type="chain" id="PRO_5004343385" description="DJ-1/PfpI domain-containing protein" evidence="1">
    <location>
        <begin position="22"/>
        <end position="282"/>
    </location>
</feature>
<dbReference type="EMBL" id="KB908482">
    <property type="protein sequence ID" value="EOA90699.1"/>
    <property type="molecule type" value="Genomic_DNA"/>
</dbReference>
<dbReference type="OrthoDB" id="543156at2759"/>
<feature type="signal peptide" evidence="1">
    <location>
        <begin position="1"/>
        <end position="21"/>
    </location>
</feature>
<keyword evidence="1" id="KW-0732">Signal</keyword>
<dbReference type="Gene3D" id="3.40.50.880">
    <property type="match status" value="1"/>
</dbReference>
<proteinExistence type="predicted"/>
<dbReference type="SUPFAM" id="SSF52317">
    <property type="entry name" value="Class I glutamine amidotransferase-like"/>
    <property type="match status" value="1"/>
</dbReference>
<dbReference type="RefSeq" id="XP_008021476.1">
    <property type="nucleotide sequence ID" value="XM_008023285.1"/>
</dbReference>
<dbReference type="STRING" id="671987.R0KNR6"/>
<dbReference type="PANTHER" id="PTHR43130">
    <property type="entry name" value="ARAC-FAMILY TRANSCRIPTIONAL REGULATOR"/>
    <property type="match status" value="1"/>
</dbReference>
<dbReference type="Proteomes" id="UP000016935">
    <property type="component" value="Unassembled WGS sequence"/>
</dbReference>
<dbReference type="CDD" id="cd03139">
    <property type="entry name" value="GATase1_PfpI_2"/>
    <property type="match status" value="1"/>
</dbReference>